<evidence type="ECO:0000256" key="7">
    <source>
        <dbReference type="ARBA" id="ARBA00032166"/>
    </source>
</evidence>
<feature type="region of interest" description="Disordered" evidence="9">
    <location>
        <begin position="396"/>
        <end position="505"/>
    </location>
</feature>
<dbReference type="Gene3D" id="3.40.1280.30">
    <property type="match status" value="1"/>
</dbReference>
<feature type="compositionally biased region" description="Basic and acidic residues" evidence="9">
    <location>
        <begin position="105"/>
        <end position="118"/>
    </location>
</feature>
<dbReference type="InterPro" id="IPR028564">
    <property type="entry name" value="MT_TRM10-typ"/>
</dbReference>
<dbReference type="CDD" id="cd18089">
    <property type="entry name" value="SPOUT_Trm10-like"/>
    <property type="match status" value="1"/>
</dbReference>
<dbReference type="InterPro" id="IPR007356">
    <property type="entry name" value="tRNA_m1G_MeTrfase_euk"/>
</dbReference>
<reference evidence="11 12" key="1">
    <citation type="submission" date="2024-02" db="EMBL/GenBank/DDBJ databases">
        <title>De novo assembly and annotation of 12 fungi associated with fruit tree decline syndrome in Ontario, Canada.</title>
        <authorList>
            <person name="Sulman M."/>
            <person name="Ellouze W."/>
            <person name="Ilyukhin E."/>
        </authorList>
    </citation>
    <scope>NUCLEOTIDE SEQUENCE [LARGE SCALE GENOMIC DNA]</scope>
    <source>
        <strain evidence="11 12">M11/M66-122</strain>
    </source>
</reference>
<feature type="compositionally biased region" description="Acidic residues" evidence="9">
    <location>
        <begin position="59"/>
        <end position="71"/>
    </location>
</feature>
<evidence type="ECO:0000256" key="3">
    <source>
        <dbReference type="ARBA" id="ARBA00022603"/>
    </source>
</evidence>
<evidence type="ECO:0000259" key="10">
    <source>
        <dbReference type="PROSITE" id="PS51675"/>
    </source>
</evidence>
<feature type="compositionally biased region" description="Basic and acidic residues" evidence="9">
    <location>
        <begin position="25"/>
        <end position="58"/>
    </location>
</feature>
<dbReference type="GO" id="GO:0052905">
    <property type="term" value="F:tRNA (guanosine(9)-N1)-methyltransferase activity"/>
    <property type="evidence" value="ECO:0007669"/>
    <property type="project" value="UniProtKB-EC"/>
</dbReference>
<dbReference type="AlphaFoldDB" id="A0AAN9UUP0"/>
<sequence length="505" mass="56266">MEESELATTDNLGLGMVAGEGPEIQSRELTDQKPEVHQEGDAKAVVEGETRGVKRPAEDDSDHDNNDEDDTSAGRDANGNGEAGSTGAAAPMSKNQQKKLKRQKRWEEKKVHMKEIRKEKRHDRKERKKLEREAEIAAAATEGREPALVVQPKRKPGQRTHVPITVIIDCQFEKYMMDKELVSLCSQVTRCYSDNRSAQFPIHTFVSSYSGAMKTRYETVMENQHQNWKGLHFREGDFLEVAKEAKELMAGPQGGKTIELLERGRQGDSITLIKPPPQDSKEAKKVKKSTPLPEPEADDVDKSIVYLTADSPYTLERLEPNTCYVIGGIIDKNREKGLCYKIAREKNVRTAKLPIGEFMVLQSRHILATNHVMDIMLKYLELGDWGAAFMKVIPPRKGGKLKDGDAATEADNGEAKDDNQDRGDEAEARIKKEPEDSEMREATDHADRPSGDVAESEEPSTLEPEVEGASVEEGLQKNALGEKEWSAPPVEQPKIPDLESATTES</sequence>
<dbReference type="InterPro" id="IPR038459">
    <property type="entry name" value="MT_TRM10-typ_sf"/>
</dbReference>
<dbReference type="EMBL" id="JAKJXP020000021">
    <property type="protein sequence ID" value="KAK7754316.1"/>
    <property type="molecule type" value="Genomic_DNA"/>
</dbReference>
<dbReference type="PROSITE" id="PS51675">
    <property type="entry name" value="SAM_MT_TRM10"/>
    <property type="match status" value="1"/>
</dbReference>
<keyword evidence="4" id="KW-0808">Transferase</keyword>
<evidence type="ECO:0000256" key="5">
    <source>
        <dbReference type="ARBA" id="ARBA00022691"/>
    </source>
</evidence>
<evidence type="ECO:0000313" key="12">
    <source>
        <dbReference type="Proteomes" id="UP001320420"/>
    </source>
</evidence>
<evidence type="ECO:0000256" key="6">
    <source>
        <dbReference type="ARBA" id="ARBA00031792"/>
    </source>
</evidence>
<feature type="compositionally biased region" description="Acidic residues" evidence="9">
    <location>
        <begin position="454"/>
        <end position="466"/>
    </location>
</feature>
<gene>
    <name evidence="11" type="primary">TRM10</name>
    <name evidence="11" type="ORF">SLS62_003609</name>
</gene>
<dbReference type="PANTHER" id="PTHR13563:SF13">
    <property type="entry name" value="TRNA METHYLTRANSFERASE 10 HOMOLOG A"/>
    <property type="match status" value="1"/>
</dbReference>
<comment type="catalytic activity">
    <reaction evidence="8">
        <text>guanosine(9) in tRNA + S-adenosyl-L-methionine = N(1)-methylguanosine(9) in tRNA + S-adenosyl-L-homocysteine + H(+)</text>
        <dbReference type="Rhea" id="RHEA:43156"/>
        <dbReference type="Rhea" id="RHEA-COMP:10367"/>
        <dbReference type="Rhea" id="RHEA-COMP:10368"/>
        <dbReference type="ChEBI" id="CHEBI:15378"/>
        <dbReference type="ChEBI" id="CHEBI:57856"/>
        <dbReference type="ChEBI" id="CHEBI:59789"/>
        <dbReference type="ChEBI" id="CHEBI:73542"/>
        <dbReference type="ChEBI" id="CHEBI:74269"/>
        <dbReference type="EC" id="2.1.1.221"/>
    </reaction>
</comment>
<evidence type="ECO:0000256" key="1">
    <source>
        <dbReference type="ARBA" id="ARBA00012797"/>
    </source>
</evidence>
<feature type="domain" description="SAM-dependent MTase TRM10-type" evidence="10">
    <location>
        <begin position="152"/>
        <end position="400"/>
    </location>
</feature>
<accession>A0AAN9UUP0</accession>
<feature type="region of interest" description="Disordered" evidence="9">
    <location>
        <begin position="1"/>
        <end position="139"/>
    </location>
</feature>
<feature type="compositionally biased region" description="Basic and acidic residues" evidence="9">
    <location>
        <begin position="413"/>
        <end position="450"/>
    </location>
</feature>
<comment type="caution">
    <text evidence="11">The sequence shown here is derived from an EMBL/GenBank/DDBJ whole genome shotgun (WGS) entry which is preliminary data.</text>
</comment>
<dbReference type="GO" id="GO:0000049">
    <property type="term" value="F:tRNA binding"/>
    <property type="evidence" value="ECO:0007669"/>
    <property type="project" value="TreeGrafter"/>
</dbReference>
<feature type="compositionally biased region" description="Polar residues" evidence="9">
    <location>
        <begin position="1"/>
        <end position="11"/>
    </location>
</feature>
<feature type="region of interest" description="Disordered" evidence="9">
    <location>
        <begin position="267"/>
        <end position="297"/>
    </location>
</feature>
<protein>
    <recommendedName>
        <fullName evidence="2">tRNA (guanine(9)-N1)-methyltransferase</fullName>
        <ecNumber evidence="1">2.1.1.221</ecNumber>
    </recommendedName>
    <alternativeName>
        <fullName evidence="7">tRNA methyltransferase 10</fullName>
    </alternativeName>
    <alternativeName>
        <fullName evidence="6">tRNA(m1G9)-methyltransferase</fullName>
    </alternativeName>
</protein>
<dbReference type="EC" id="2.1.1.221" evidence="1"/>
<evidence type="ECO:0000313" key="11">
    <source>
        <dbReference type="EMBL" id="KAK7754316.1"/>
    </source>
</evidence>
<evidence type="ECO:0000256" key="4">
    <source>
        <dbReference type="ARBA" id="ARBA00022679"/>
    </source>
</evidence>
<evidence type="ECO:0000256" key="9">
    <source>
        <dbReference type="SAM" id="MobiDB-lite"/>
    </source>
</evidence>
<dbReference type="Proteomes" id="UP001320420">
    <property type="component" value="Unassembled WGS sequence"/>
</dbReference>
<organism evidence="11 12">
    <name type="scientific">Diatrype stigma</name>
    <dbReference type="NCBI Taxonomy" id="117547"/>
    <lineage>
        <taxon>Eukaryota</taxon>
        <taxon>Fungi</taxon>
        <taxon>Dikarya</taxon>
        <taxon>Ascomycota</taxon>
        <taxon>Pezizomycotina</taxon>
        <taxon>Sordariomycetes</taxon>
        <taxon>Xylariomycetidae</taxon>
        <taxon>Xylariales</taxon>
        <taxon>Diatrypaceae</taxon>
        <taxon>Diatrype</taxon>
    </lineage>
</organism>
<evidence type="ECO:0000256" key="8">
    <source>
        <dbReference type="ARBA" id="ARBA00048434"/>
    </source>
</evidence>
<keyword evidence="3" id="KW-0489">Methyltransferase</keyword>
<dbReference type="PANTHER" id="PTHR13563">
    <property type="entry name" value="TRNA (GUANINE-9-) METHYLTRANSFERASE"/>
    <property type="match status" value="1"/>
</dbReference>
<dbReference type="GO" id="GO:0005634">
    <property type="term" value="C:nucleus"/>
    <property type="evidence" value="ECO:0007669"/>
    <property type="project" value="TreeGrafter"/>
</dbReference>
<proteinExistence type="predicted"/>
<evidence type="ECO:0000256" key="2">
    <source>
        <dbReference type="ARBA" id="ARBA00020451"/>
    </source>
</evidence>
<keyword evidence="5" id="KW-0949">S-adenosyl-L-methionine</keyword>
<keyword evidence="12" id="KW-1185">Reference proteome</keyword>
<name>A0AAN9UUP0_9PEZI</name>
<dbReference type="GO" id="GO:0002939">
    <property type="term" value="P:tRNA N1-guanine methylation"/>
    <property type="evidence" value="ECO:0007669"/>
    <property type="project" value="TreeGrafter"/>
</dbReference>